<dbReference type="InterPro" id="IPR016134">
    <property type="entry name" value="Dockerin_dom"/>
</dbReference>
<evidence type="ECO:0000256" key="6">
    <source>
        <dbReference type="PROSITE-ProRule" id="PRU01240"/>
    </source>
</evidence>
<dbReference type="InterPro" id="IPR023827">
    <property type="entry name" value="Peptidase_S8_Asp-AS"/>
</dbReference>
<evidence type="ECO:0000313" key="10">
    <source>
        <dbReference type="EMBL" id="MFC6952315.1"/>
    </source>
</evidence>
<dbReference type="EMBL" id="JBHSXN010000001">
    <property type="protein sequence ID" value="MFC6952315.1"/>
    <property type="molecule type" value="Genomic_DNA"/>
</dbReference>
<dbReference type="Gene3D" id="2.60.40.1120">
    <property type="entry name" value="Carboxypeptidase-like, regulatory domain"/>
    <property type="match status" value="1"/>
</dbReference>
<dbReference type="InterPro" id="IPR015500">
    <property type="entry name" value="Peptidase_S8_subtilisin-rel"/>
</dbReference>
<feature type="active site" description="Charge relay system" evidence="5 6">
    <location>
        <position position="202"/>
    </location>
</feature>
<evidence type="ECO:0000256" key="3">
    <source>
        <dbReference type="ARBA" id="ARBA00022801"/>
    </source>
</evidence>
<dbReference type="InterPro" id="IPR008969">
    <property type="entry name" value="CarboxyPept-like_regulatory"/>
</dbReference>
<dbReference type="SUPFAM" id="SSF63446">
    <property type="entry name" value="Type I dockerin domain"/>
    <property type="match status" value="1"/>
</dbReference>
<dbReference type="PROSITE" id="PS00136">
    <property type="entry name" value="SUBTILASE_ASP"/>
    <property type="match status" value="1"/>
</dbReference>
<dbReference type="InterPro" id="IPR000209">
    <property type="entry name" value="Peptidase_S8/S53_dom"/>
</dbReference>
<dbReference type="PROSITE" id="PS00018">
    <property type="entry name" value="EF_HAND_1"/>
    <property type="match status" value="1"/>
</dbReference>
<feature type="active site" description="Charge relay system" evidence="5 6">
    <location>
        <position position="249"/>
    </location>
</feature>
<dbReference type="Pfam" id="PF00082">
    <property type="entry name" value="Peptidase_S8"/>
    <property type="match status" value="1"/>
</dbReference>
<dbReference type="SUPFAM" id="SSF49384">
    <property type="entry name" value="Carbohydrate-binding domain"/>
    <property type="match status" value="1"/>
</dbReference>
<keyword evidence="4 6" id="KW-0720">Serine protease</keyword>
<dbReference type="Gene3D" id="3.40.50.200">
    <property type="entry name" value="Peptidase S8/S53 domain"/>
    <property type="match status" value="1"/>
</dbReference>
<reference evidence="10 11" key="1">
    <citation type="journal article" date="2019" name="Int. J. Syst. Evol. Microbiol.">
        <title>The Global Catalogue of Microorganisms (GCM) 10K type strain sequencing project: providing services to taxonomists for standard genome sequencing and annotation.</title>
        <authorList>
            <consortium name="The Broad Institute Genomics Platform"/>
            <consortium name="The Broad Institute Genome Sequencing Center for Infectious Disease"/>
            <person name="Wu L."/>
            <person name="Ma J."/>
        </authorList>
    </citation>
    <scope>NUCLEOTIDE SEQUENCE [LARGE SCALE GENOMIC DNA]</scope>
    <source>
        <strain evidence="10 11">GX26</strain>
    </source>
</reference>
<dbReference type="Gene3D" id="1.10.1330.10">
    <property type="entry name" value="Dockerin domain"/>
    <property type="match status" value="1"/>
</dbReference>
<gene>
    <name evidence="10" type="ORF">ACFQGB_05525</name>
</gene>
<feature type="region of interest" description="Disordered" evidence="8">
    <location>
        <begin position="152"/>
        <end position="171"/>
    </location>
</feature>
<evidence type="ECO:0000256" key="5">
    <source>
        <dbReference type="PIRSR" id="PIRSR615500-1"/>
    </source>
</evidence>
<dbReference type="InterPro" id="IPR050131">
    <property type="entry name" value="Peptidase_S8_subtilisin-like"/>
</dbReference>
<feature type="compositionally biased region" description="Polar residues" evidence="8">
    <location>
        <begin position="161"/>
        <end position="171"/>
    </location>
</feature>
<dbReference type="SUPFAM" id="SSF49464">
    <property type="entry name" value="Carboxypeptidase regulatory domain-like"/>
    <property type="match status" value="1"/>
</dbReference>
<dbReference type="PROSITE" id="PS51892">
    <property type="entry name" value="SUBTILASE"/>
    <property type="match status" value="1"/>
</dbReference>
<sequence>MTSNRTRFLSVLFVCIMSLSMVAPVVSAGSATVATDAANPELGTVDTAEPVDKIHPSLQDAEGTKQVIVRLDDAEVAASQSGTEVVSTLKRQAASTQDSLVQFAAQREGVTVENTFWITNAVLLEVDTDSVALGEIARMSGVSELHANFEVQRPDPRRGASTASASTTNDYNTTYGLDHVNATEVWDAYDTQGEGVKVAVLDTGVDASHQDIDLYTENASDPTYPGGWAEFNGSGAVIPGSEPYDSNGHGTHTSGTVAGGDASGEHIGVAPGATLIHGGVLTENGGTFAAILGGMQWAVEEDADVMSMSLGCIVGETACYTEATIEPIQNAEAAGTIVIASAGNDGQGFSSSPGNVYDAVSIGASDVNYDIASFSSGMVVNTTEAWGSAAPEHWPSEYVVPDVSAPGVAVKSSVPGDSYSEYSGTSMAAPHVAGIVALMESVAGEDELSNDEIRTALRESAWKPADAPDQKDVRYGEGIVDAKAAVDFAVLEQGVEGTVTGPNGTPIEGATVSLSGAGSATTNASGAYSIVAQNGTYDLTVNAFGYESTTTTVTVDGDYVTKDVSLSPTLDVSLVDGQRTIAEGGENVTVTVDAANLQTYTAELADGYSTDDATLYLEGTQIQWGEELDFGEPTSGTATLTIQTAPGTSGNVSVVHTFGGLGESVQVTTGPTAVFEEVTEVGVVEDAGSQGEAVQSTLDEMLPASYRTTVLDSETATQYADAFDAFVVQNLASGNADAFTAATANDSTGVVYLDNWGGEANGIPARSSALGDPANTDFAYGDGNVSYAVTETHPILAGVATPGENVQVHTATGFNDHSWFNGTDATVLADLETADAGVKGVGLAVDESRRDVLASTLGRETYVEDPQFTQAADQILANAVQWAAGEGVDSSAGTLDVNEQVVDPGTDATVTVNASGVEDVAGYQAKLTFDPQKLEVANVSGVDFADPVVRVDNEDGVVYMAQAQASGVNSPSLVEVEFDVLMDDYNESATVEWAVEESLVSDSGGNAPSVDFSNGGVETPPCAPGDVNQDGSVTVQDATLVQQYIVGQEPANFVPSCADMNGDGDVTSADVTLILEEIVGEDDDSGTPSVVAVSDVASPMPFVAA</sequence>
<keyword evidence="3 6" id="KW-0378">Hydrolase</keyword>
<keyword evidence="2 6" id="KW-0645">Protease</keyword>
<dbReference type="InterPro" id="IPR018247">
    <property type="entry name" value="EF_Hand_1_Ca_BS"/>
</dbReference>
<comment type="similarity">
    <text evidence="1 6 7">Belongs to the peptidase S8 family.</text>
</comment>
<dbReference type="InterPro" id="IPR008965">
    <property type="entry name" value="CBM2/CBM3_carb-bd_dom_sf"/>
</dbReference>
<dbReference type="PROSITE" id="PS51766">
    <property type="entry name" value="DOCKERIN"/>
    <property type="match status" value="1"/>
</dbReference>
<dbReference type="CDD" id="cd08547">
    <property type="entry name" value="Type_II_cohesin"/>
    <property type="match status" value="1"/>
</dbReference>
<evidence type="ECO:0000259" key="9">
    <source>
        <dbReference type="PROSITE" id="PS51766"/>
    </source>
</evidence>
<dbReference type="InterPro" id="IPR036439">
    <property type="entry name" value="Dockerin_dom_sf"/>
</dbReference>
<dbReference type="PRINTS" id="PR00723">
    <property type="entry name" value="SUBTILISIN"/>
</dbReference>
<evidence type="ECO:0000256" key="1">
    <source>
        <dbReference type="ARBA" id="ARBA00011073"/>
    </source>
</evidence>
<protein>
    <submittedName>
        <fullName evidence="10">S8 family serine peptidase</fullName>
    </submittedName>
</protein>
<evidence type="ECO:0000256" key="8">
    <source>
        <dbReference type="SAM" id="MobiDB-lite"/>
    </source>
</evidence>
<feature type="domain" description="Dockerin" evidence="9">
    <location>
        <begin position="1020"/>
        <end position="1089"/>
    </location>
</feature>
<keyword evidence="11" id="KW-1185">Reference proteome</keyword>
<dbReference type="SUPFAM" id="SSF52743">
    <property type="entry name" value="Subtilisin-like"/>
    <property type="match status" value="1"/>
</dbReference>
<evidence type="ECO:0000313" key="11">
    <source>
        <dbReference type="Proteomes" id="UP001596395"/>
    </source>
</evidence>
<dbReference type="GO" id="GO:0004252">
    <property type="term" value="F:serine-type endopeptidase activity"/>
    <property type="evidence" value="ECO:0007669"/>
    <property type="project" value="UniProtKB-UniRule"/>
</dbReference>
<dbReference type="Proteomes" id="UP001596395">
    <property type="component" value="Unassembled WGS sequence"/>
</dbReference>
<name>A0ABD5V9Q8_9EURY</name>
<dbReference type="InterPro" id="IPR002105">
    <property type="entry name" value="Dockerin_1_rpt"/>
</dbReference>
<dbReference type="RefSeq" id="WP_336349300.1">
    <property type="nucleotide sequence ID" value="NZ_JAZAQL010000001.1"/>
</dbReference>
<dbReference type="GO" id="GO:0006508">
    <property type="term" value="P:proteolysis"/>
    <property type="evidence" value="ECO:0007669"/>
    <property type="project" value="UniProtKB-KW"/>
</dbReference>
<proteinExistence type="inferred from homology"/>
<dbReference type="Pfam" id="PF13620">
    <property type="entry name" value="CarboxypepD_reg"/>
    <property type="match status" value="1"/>
</dbReference>
<organism evidence="10 11">
    <name type="scientific">Halorubellus litoreus</name>
    <dbReference type="NCBI Taxonomy" id="755308"/>
    <lineage>
        <taxon>Archaea</taxon>
        <taxon>Methanobacteriati</taxon>
        <taxon>Methanobacteriota</taxon>
        <taxon>Stenosarchaea group</taxon>
        <taxon>Halobacteria</taxon>
        <taxon>Halobacteriales</taxon>
        <taxon>Halorubellaceae</taxon>
        <taxon>Halorubellus</taxon>
    </lineage>
</organism>
<evidence type="ECO:0000256" key="4">
    <source>
        <dbReference type="ARBA" id="ARBA00022825"/>
    </source>
</evidence>
<evidence type="ECO:0000256" key="7">
    <source>
        <dbReference type="RuleBase" id="RU003355"/>
    </source>
</evidence>
<dbReference type="CDD" id="cd14256">
    <property type="entry name" value="Dockerin_I"/>
    <property type="match status" value="1"/>
</dbReference>
<accession>A0ABD5V9Q8</accession>
<dbReference type="AlphaFoldDB" id="A0ABD5V9Q8"/>
<dbReference type="InterPro" id="IPR036852">
    <property type="entry name" value="Peptidase_S8/S53_dom_sf"/>
</dbReference>
<evidence type="ECO:0000256" key="2">
    <source>
        <dbReference type="ARBA" id="ARBA00022670"/>
    </source>
</evidence>
<dbReference type="Pfam" id="PF00404">
    <property type="entry name" value="Dockerin_1"/>
    <property type="match status" value="1"/>
</dbReference>
<dbReference type="PANTHER" id="PTHR43806:SF11">
    <property type="entry name" value="CEREVISIN-RELATED"/>
    <property type="match status" value="1"/>
</dbReference>
<dbReference type="PROSITE" id="PS00138">
    <property type="entry name" value="SUBTILASE_SER"/>
    <property type="match status" value="1"/>
</dbReference>
<comment type="caution">
    <text evidence="10">The sequence shown here is derived from an EMBL/GenBank/DDBJ whole genome shotgun (WGS) entry which is preliminary data.</text>
</comment>
<feature type="active site" description="Charge relay system" evidence="5 6">
    <location>
        <position position="426"/>
    </location>
</feature>
<dbReference type="Gene3D" id="2.60.40.680">
    <property type="match status" value="1"/>
</dbReference>
<dbReference type="PANTHER" id="PTHR43806">
    <property type="entry name" value="PEPTIDASE S8"/>
    <property type="match status" value="1"/>
</dbReference>
<dbReference type="InterPro" id="IPR002102">
    <property type="entry name" value="Cohesin_dom"/>
</dbReference>
<dbReference type="Pfam" id="PF00963">
    <property type="entry name" value="Cohesin"/>
    <property type="match status" value="1"/>
</dbReference>
<dbReference type="InterPro" id="IPR023828">
    <property type="entry name" value="Peptidase_S8_Ser-AS"/>
</dbReference>